<dbReference type="InterPro" id="IPR015797">
    <property type="entry name" value="NUDIX_hydrolase-like_dom_sf"/>
</dbReference>
<feature type="domain" description="Nudix hydrolase" evidence="5">
    <location>
        <begin position="2"/>
        <end position="134"/>
    </location>
</feature>
<gene>
    <name evidence="4" type="primary">nudJ</name>
    <name evidence="6" type="ORF">QE440_004133</name>
</gene>
<dbReference type="EMBL" id="JAVJAF010000001">
    <property type="protein sequence ID" value="MDR6236392.1"/>
    <property type="molecule type" value="Genomic_DNA"/>
</dbReference>
<dbReference type="SUPFAM" id="SSF55811">
    <property type="entry name" value="Nudix"/>
    <property type="match status" value="1"/>
</dbReference>
<dbReference type="GO" id="GO:0004787">
    <property type="term" value="F:thiamine diphosphate phosphatase activity"/>
    <property type="evidence" value="ECO:0007669"/>
    <property type="project" value="InterPro"/>
</dbReference>
<dbReference type="Gene3D" id="3.90.79.10">
    <property type="entry name" value="Nucleoside Triphosphate Pyrophosphohydrolase"/>
    <property type="match status" value="1"/>
</dbReference>
<dbReference type="GO" id="GO:0017110">
    <property type="term" value="F:nucleoside diphosphate phosphatase activity"/>
    <property type="evidence" value="ECO:0007669"/>
    <property type="project" value="InterPro"/>
</dbReference>
<evidence type="ECO:0000256" key="1">
    <source>
        <dbReference type="ARBA" id="ARBA00007608"/>
    </source>
</evidence>
<evidence type="ECO:0000256" key="3">
    <source>
        <dbReference type="ARBA" id="ARBA00015552"/>
    </source>
</evidence>
<dbReference type="PROSITE" id="PS51462">
    <property type="entry name" value="NUDIX"/>
    <property type="match status" value="1"/>
</dbReference>
<evidence type="ECO:0000259" key="5">
    <source>
        <dbReference type="PROSITE" id="PS51462"/>
    </source>
</evidence>
<keyword evidence="4" id="KW-0378">Hydrolase</keyword>
<sequence>MDWHAHVTVATVVEDAGRFLLVEEEKQGRLVLNQPAGHLEPGESLIEAAYRETLEETAWRVEIQGVIGIGLYTAPSNGVTYYRTAFHAQPVAHEAERALDADITRAVWLTLDEIRAEQARLRSPLVLDAIEKYLGGHRYPLSMIVDMRGF</sequence>
<organism evidence="6 7">
    <name type="scientific">Pseudomonas oryzihabitans</name>
    <dbReference type="NCBI Taxonomy" id="47885"/>
    <lineage>
        <taxon>Bacteria</taxon>
        <taxon>Pseudomonadati</taxon>
        <taxon>Pseudomonadota</taxon>
        <taxon>Gammaproteobacteria</taxon>
        <taxon>Pseudomonadales</taxon>
        <taxon>Pseudomonadaceae</taxon>
        <taxon>Pseudomonas</taxon>
    </lineage>
</organism>
<dbReference type="GO" id="GO:0017111">
    <property type="term" value="F:ribonucleoside triphosphate phosphatase activity"/>
    <property type="evidence" value="ECO:0007669"/>
    <property type="project" value="InterPro"/>
</dbReference>
<reference evidence="6" key="1">
    <citation type="submission" date="2023-08" db="EMBL/GenBank/DDBJ databases">
        <title>Functional and genomic diversity of the sorghum phyllosphere microbiome.</title>
        <authorList>
            <person name="Shade A."/>
        </authorList>
    </citation>
    <scope>NUCLEOTIDE SEQUENCE</scope>
    <source>
        <strain evidence="6">SORGH_AS_0201</strain>
    </source>
</reference>
<proteinExistence type="inferred from homology"/>
<evidence type="ECO:0000256" key="4">
    <source>
        <dbReference type="RuleBase" id="RU364043"/>
    </source>
</evidence>
<dbReference type="PANTHER" id="PTHR43222">
    <property type="entry name" value="NUDIX HYDROLASE 23"/>
    <property type="match status" value="1"/>
</dbReference>
<protein>
    <recommendedName>
        <fullName evidence="3 4">Phosphatase NudJ</fullName>
        <ecNumber evidence="4">3.6.1.-</ecNumber>
    </recommendedName>
</protein>
<dbReference type="RefSeq" id="WP_140216963.1">
    <property type="nucleotide sequence ID" value="NZ_CP021645.1"/>
</dbReference>
<evidence type="ECO:0000313" key="7">
    <source>
        <dbReference type="Proteomes" id="UP001268036"/>
    </source>
</evidence>
<dbReference type="EC" id="3.6.1.-" evidence="4"/>
<keyword evidence="4" id="KW-0460">Magnesium</keyword>
<dbReference type="Proteomes" id="UP001268036">
    <property type="component" value="Unassembled WGS sequence"/>
</dbReference>
<dbReference type="InterPro" id="IPR000086">
    <property type="entry name" value="NUDIX_hydrolase_dom"/>
</dbReference>
<dbReference type="AlphaFoldDB" id="A0AAJ2BU22"/>
<dbReference type="InterPro" id="IPR033713">
    <property type="entry name" value="NudJ"/>
</dbReference>
<comment type="subunit">
    <text evidence="2 4">Monomer.</text>
</comment>
<evidence type="ECO:0000256" key="2">
    <source>
        <dbReference type="ARBA" id="ARBA00011245"/>
    </source>
</evidence>
<dbReference type="Pfam" id="PF00293">
    <property type="entry name" value="NUDIX"/>
    <property type="match status" value="1"/>
</dbReference>
<evidence type="ECO:0000313" key="6">
    <source>
        <dbReference type="EMBL" id="MDR6236392.1"/>
    </source>
</evidence>
<dbReference type="PANTHER" id="PTHR43222:SF11">
    <property type="entry name" value="PHOSPHATASE NUDJ"/>
    <property type="match status" value="1"/>
</dbReference>
<comment type="similarity">
    <text evidence="1 4">Belongs to the Nudix hydrolase family. NudJ subfamily.</text>
</comment>
<name>A0AAJ2BU22_9PSED</name>
<comment type="caution">
    <text evidence="6">The sequence shown here is derived from an EMBL/GenBank/DDBJ whole genome shotgun (WGS) entry which is preliminary data.</text>
</comment>
<comment type="cofactor">
    <cofactor evidence="4">
        <name>Mg(2+)</name>
        <dbReference type="ChEBI" id="CHEBI:18420"/>
    </cofactor>
</comment>
<dbReference type="CDD" id="cd03675">
    <property type="entry name" value="NUDIX_Hydrolase"/>
    <property type="match status" value="1"/>
</dbReference>
<accession>A0AAJ2BU22</accession>